<keyword evidence="3 8" id="KW-0813">Transport</keyword>
<feature type="transmembrane region" description="Helical" evidence="10">
    <location>
        <begin position="234"/>
        <end position="251"/>
    </location>
</feature>
<keyword evidence="12" id="KW-1185">Reference proteome</keyword>
<keyword evidence="5 8" id="KW-0812">Transmembrane</keyword>
<dbReference type="InterPro" id="IPR034294">
    <property type="entry name" value="Aquaporin_transptr"/>
</dbReference>
<organism evidence="11 12">
    <name type="scientific">Pomacea canaliculata</name>
    <name type="common">Golden apple snail</name>
    <dbReference type="NCBI Taxonomy" id="400727"/>
    <lineage>
        <taxon>Eukaryota</taxon>
        <taxon>Metazoa</taxon>
        <taxon>Spiralia</taxon>
        <taxon>Lophotrochozoa</taxon>
        <taxon>Mollusca</taxon>
        <taxon>Gastropoda</taxon>
        <taxon>Caenogastropoda</taxon>
        <taxon>Architaenioglossa</taxon>
        <taxon>Ampullarioidea</taxon>
        <taxon>Ampullariidae</taxon>
        <taxon>Pomacea</taxon>
    </lineage>
</organism>
<keyword evidence="4" id="KW-1003">Cell membrane</keyword>
<feature type="transmembrane region" description="Helical" evidence="10">
    <location>
        <begin position="115"/>
        <end position="140"/>
    </location>
</feature>
<accession>A0A2T7PRN9</accession>
<protein>
    <recommendedName>
        <fullName evidence="13">Aquaporin</fullName>
    </recommendedName>
</protein>
<dbReference type="PRINTS" id="PR00783">
    <property type="entry name" value="MINTRINSICP"/>
</dbReference>
<dbReference type="PANTHER" id="PTHR19139:SF199">
    <property type="entry name" value="MIP17260P"/>
    <property type="match status" value="1"/>
</dbReference>
<dbReference type="InterPro" id="IPR022357">
    <property type="entry name" value="MIP_CS"/>
</dbReference>
<comment type="subcellular location">
    <subcellularLocation>
        <location evidence="1">Cell membrane</location>
        <topology evidence="1">Multi-pass membrane protein</topology>
    </subcellularLocation>
</comment>
<feature type="compositionally biased region" description="Basic and acidic residues" evidence="9">
    <location>
        <begin position="336"/>
        <end position="349"/>
    </location>
</feature>
<evidence type="ECO:0000256" key="10">
    <source>
        <dbReference type="SAM" id="Phobius"/>
    </source>
</evidence>
<dbReference type="GO" id="GO:0005886">
    <property type="term" value="C:plasma membrane"/>
    <property type="evidence" value="ECO:0007669"/>
    <property type="project" value="UniProtKB-SubCell"/>
</dbReference>
<dbReference type="Gene3D" id="1.20.1080.10">
    <property type="entry name" value="Glycerol uptake facilitator protein"/>
    <property type="match status" value="1"/>
</dbReference>
<feature type="transmembrane region" description="Helical" evidence="10">
    <location>
        <begin position="202"/>
        <end position="222"/>
    </location>
</feature>
<feature type="region of interest" description="Disordered" evidence="9">
    <location>
        <begin position="327"/>
        <end position="349"/>
    </location>
</feature>
<dbReference type="OrthoDB" id="3222at2759"/>
<dbReference type="EMBL" id="PZQS01000002">
    <property type="protein sequence ID" value="PVD36086.1"/>
    <property type="molecule type" value="Genomic_DNA"/>
</dbReference>
<dbReference type="AlphaFoldDB" id="A0A2T7PRN9"/>
<evidence type="ECO:0000256" key="2">
    <source>
        <dbReference type="ARBA" id="ARBA00006175"/>
    </source>
</evidence>
<comment type="similarity">
    <text evidence="2 8">Belongs to the MIP/aquaporin (TC 1.A.8) family.</text>
</comment>
<evidence type="ECO:0008006" key="13">
    <source>
        <dbReference type="Google" id="ProtNLM"/>
    </source>
</evidence>
<dbReference type="STRING" id="400727.A0A2T7PRN9"/>
<proteinExistence type="inferred from homology"/>
<evidence type="ECO:0000313" key="11">
    <source>
        <dbReference type="EMBL" id="PVD36086.1"/>
    </source>
</evidence>
<evidence type="ECO:0000256" key="5">
    <source>
        <dbReference type="ARBA" id="ARBA00022692"/>
    </source>
</evidence>
<dbReference type="GO" id="GO:0015250">
    <property type="term" value="F:water channel activity"/>
    <property type="evidence" value="ECO:0007669"/>
    <property type="project" value="TreeGrafter"/>
</dbReference>
<evidence type="ECO:0000256" key="7">
    <source>
        <dbReference type="ARBA" id="ARBA00023136"/>
    </source>
</evidence>
<keyword evidence="7 10" id="KW-0472">Membrane</keyword>
<evidence type="ECO:0000313" key="12">
    <source>
        <dbReference type="Proteomes" id="UP000245119"/>
    </source>
</evidence>
<dbReference type="InterPro" id="IPR023271">
    <property type="entry name" value="Aquaporin-like"/>
</dbReference>
<feature type="region of interest" description="Disordered" evidence="9">
    <location>
        <begin position="88"/>
        <end position="109"/>
    </location>
</feature>
<dbReference type="Pfam" id="PF00230">
    <property type="entry name" value="MIP"/>
    <property type="match status" value="1"/>
</dbReference>
<dbReference type="InterPro" id="IPR000425">
    <property type="entry name" value="MIP"/>
</dbReference>
<evidence type="ECO:0000256" key="3">
    <source>
        <dbReference type="ARBA" id="ARBA00022448"/>
    </source>
</evidence>
<dbReference type="PROSITE" id="PS00221">
    <property type="entry name" value="MIP"/>
    <property type="match status" value="1"/>
</dbReference>
<dbReference type="Proteomes" id="UP000245119">
    <property type="component" value="Linkage Group LG2"/>
</dbReference>
<evidence type="ECO:0000256" key="8">
    <source>
        <dbReference type="RuleBase" id="RU000477"/>
    </source>
</evidence>
<name>A0A2T7PRN9_POMCA</name>
<feature type="region of interest" description="Disordered" evidence="9">
    <location>
        <begin position="1"/>
        <end position="20"/>
    </location>
</feature>
<evidence type="ECO:0000256" key="4">
    <source>
        <dbReference type="ARBA" id="ARBA00022475"/>
    </source>
</evidence>
<dbReference type="SUPFAM" id="SSF81338">
    <property type="entry name" value="Aquaporin-like"/>
    <property type="match status" value="1"/>
</dbReference>
<evidence type="ECO:0000256" key="9">
    <source>
        <dbReference type="SAM" id="MobiDB-lite"/>
    </source>
</evidence>
<dbReference type="CDD" id="cd00333">
    <property type="entry name" value="MIP"/>
    <property type="match status" value="1"/>
</dbReference>
<keyword evidence="6 10" id="KW-1133">Transmembrane helix</keyword>
<feature type="transmembrane region" description="Helical" evidence="10">
    <location>
        <begin position="41"/>
        <end position="60"/>
    </location>
</feature>
<gene>
    <name evidence="11" type="ORF">C0Q70_03056</name>
</gene>
<feature type="transmembrane region" description="Helical" evidence="10">
    <location>
        <begin position="160"/>
        <end position="181"/>
    </location>
</feature>
<reference evidence="11 12" key="1">
    <citation type="submission" date="2018-04" db="EMBL/GenBank/DDBJ databases">
        <title>The genome of golden apple snail Pomacea canaliculata provides insight into stress tolerance and invasive adaptation.</title>
        <authorList>
            <person name="Liu C."/>
            <person name="Liu B."/>
            <person name="Ren Y."/>
            <person name="Zhang Y."/>
            <person name="Wang H."/>
            <person name="Li S."/>
            <person name="Jiang F."/>
            <person name="Yin L."/>
            <person name="Zhang G."/>
            <person name="Qian W."/>
            <person name="Fan W."/>
        </authorList>
    </citation>
    <scope>NUCLEOTIDE SEQUENCE [LARGE SCALE GENOMIC DNA]</scope>
    <source>
        <strain evidence="11">SZHN2017</strain>
        <tissue evidence="11">Muscle</tissue>
    </source>
</reference>
<evidence type="ECO:0000256" key="1">
    <source>
        <dbReference type="ARBA" id="ARBA00004651"/>
    </source>
</evidence>
<dbReference type="PANTHER" id="PTHR19139">
    <property type="entry name" value="AQUAPORIN TRANSPORTER"/>
    <property type="match status" value="1"/>
</dbReference>
<evidence type="ECO:0000256" key="6">
    <source>
        <dbReference type="ARBA" id="ARBA00022989"/>
    </source>
</evidence>
<comment type="caution">
    <text evidence="11">The sequence shown here is derived from an EMBL/GenBank/DDBJ whole genome shotgun (WGS) entry which is preliminary data.</text>
</comment>
<sequence length="349" mass="37610">MSLHSLHSTPRDTAEARPNTVQTACRRLMAQEFEDLRSGNFWRAVVAEFLGCVLLIYFCVGICPRKSLKFGEFYSLINHTKLTREAHAEATGSSKDGVDDDDVSYRAPDDSPSNLLEAALAVGFFFAAMLSALMAVSGAHINPAVSIGLLVARHCSFVRFFFYVIAQCAGAITGAALLKAVTPESKIGNLGILLPAKDVSSSQAVMAEFIISFFLLFCVVAMIDKGRTDVQGSIPFIVGIIVSMNVIYAANMSGGTMNPIRNFGPAVITGNMDRHWIFWVGPMLGGAAGGLLYDRVFSTGVTPSSLRKSCLSRNTYASIASEEEGNGDILLQEKPSSLKKDGIESEREV</sequence>